<organism evidence="1 2">
    <name type="scientific">Camellia lanceoleosa</name>
    <dbReference type="NCBI Taxonomy" id="1840588"/>
    <lineage>
        <taxon>Eukaryota</taxon>
        <taxon>Viridiplantae</taxon>
        <taxon>Streptophyta</taxon>
        <taxon>Embryophyta</taxon>
        <taxon>Tracheophyta</taxon>
        <taxon>Spermatophyta</taxon>
        <taxon>Magnoliopsida</taxon>
        <taxon>eudicotyledons</taxon>
        <taxon>Gunneridae</taxon>
        <taxon>Pentapetalae</taxon>
        <taxon>asterids</taxon>
        <taxon>Ericales</taxon>
        <taxon>Theaceae</taxon>
        <taxon>Camellia</taxon>
    </lineage>
</organism>
<sequence>MEETLNSSDPQPSDDPMDEAEPLPSLSKSQNPKPTSDTDSDSDDSDSGDESQQTLQIETLETELSNNPVNYDSHVQYIRALRKKGDIEKLRKAREAMSELFPLSPAMWQEWAKDETSLSSGPESFPAIEKLYERGVYDYLSVFLWCDYLNFVQEHDPSVRECSAVGILKARNLFERALPGAGLHVAEGHKIWEAYREFEQAIFFAIDETDVEGREKQVQRIRSIFHRQLSVPHSDLRPTLLAYKAWEAEQGNVLDASSSDLDGISAHVASAYQKALEMLNARIHFEEQISKKDIPDMERLQEYMAYLKFEQSFGDPARVQILYERAVTEFPISNDLWLDYTRYLDKTLKASSIVREAYSRATKNCPWIGELWVRYLLCLERGRAPEMEIATAFEKSLLCTFSSFDEYLDIFLTRVDGLRRRIARAGEVGDALDYALIRETFQRASDYLSPHLKGTDGLLRMHSYWAQLESNLGKDLVAARGVWESLLKISGSTLEAWQGYIAMEIETGYINEARSLYRRCYSKRFPGTGSEDICHSWLRFEREFGTLEDLDHAIQKVTPRLEELQMFRLQQESKSIGTMANQRETSSKKIAREKRKQGANIADEQRTTKRKKDVDPNITKVRGVDKAEEKNSLQKNKDENVQVHEGKTSNAHGKGKKDFIPEKLKYNDQCTAFVSNLSLQATYEDLRAFFSDVGGVVAIRILKDKYTGKSRGLAYVDFSDDVHLTAALAKNKRMFLNKKLSITRSDPKQRRMRESVGRNTPMEHGEMPGHTNGQTNTVGESDSKDSSDVSNVTLAAQPQSAYRRHAVENVQLTGKNTFAVPRNVRPLGWTDKNKQKTEEAPEGEDQTPKSNDEFRKMFLKS</sequence>
<keyword evidence="2" id="KW-1185">Reference proteome</keyword>
<evidence type="ECO:0000313" key="2">
    <source>
        <dbReference type="Proteomes" id="UP001060215"/>
    </source>
</evidence>
<comment type="caution">
    <text evidence="1">The sequence shown here is derived from an EMBL/GenBank/DDBJ whole genome shotgun (WGS) entry which is preliminary data.</text>
</comment>
<dbReference type="Proteomes" id="UP001060215">
    <property type="component" value="Chromosome 3"/>
</dbReference>
<evidence type="ECO:0000313" key="1">
    <source>
        <dbReference type="EMBL" id="KAI8024869.1"/>
    </source>
</evidence>
<name>A0ACC0IGJ8_9ERIC</name>
<dbReference type="EMBL" id="CM045760">
    <property type="protein sequence ID" value="KAI8024869.1"/>
    <property type="molecule type" value="Genomic_DNA"/>
</dbReference>
<protein>
    <submittedName>
        <fullName evidence="1">Squamous cell carcinoma antigen recognized by T-cells 3</fullName>
    </submittedName>
</protein>
<gene>
    <name evidence="1" type="ORF">LOK49_LG02G02580</name>
</gene>
<accession>A0ACC0IGJ8</accession>
<proteinExistence type="predicted"/>
<reference evidence="1 2" key="1">
    <citation type="journal article" date="2022" name="Plant J.">
        <title>Chromosome-level genome of Camellia lanceoleosa provides a valuable resource for understanding genome evolution and self-incompatibility.</title>
        <authorList>
            <person name="Gong W."/>
            <person name="Xiao S."/>
            <person name="Wang L."/>
            <person name="Liao Z."/>
            <person name="Chang Y."/>
            <person name="Mo W."/>
            <person name="Hu G."/>
            <person name="Li W."/>
            <person name="Zhao G."/>
            <person name="Zhu H."/>
            <person name="Hu X."/>
            <person name="Ji K."/>
            <person name="Xiang X."/>
            <person name="Song Q."/>
            <person name="Yuan D."/>
            <person name="Jin S."/>
            <person name="Zhang L."/>
        </authorList>
    </citation>
    <scope>NUCLEOTIDE SEQUENCE [LARGE SCALE GENOMIC DNA]</scope>
    <source>
        <strain evidence="1">SQ_2022a</strain>
    </source>
</reference>